<protein>
    <submittedName>
        <fullName evidence="2">Uncharacterized protein</fullName>
    </submittedName>
</protein>
<comment type="caution">
    <text evidence="2">The sequence shown here is derived from an EMBL/GenBank/DDBJ whole genome shotgun (WGS) entry which is preliminary data.</text>
</comment>
<evidence type="ECO:0000313" key="2">
    <source>
        <dbReference type="EMBL" id="TFY77327.1"/>
    </source>
</evidence>
<keyword evidence="3" id="KW-1185">Reference proteome</keyword>
<name>A0A4Y9ZTE3_9AGAM</name>
<dbReference type="Proteomes" id="UP000298061">
    <property type="component" value="Unassembled WGS sequence"/>
</dbReference>
<accession>A0A4Y9ZTE3</accession>
<evidence type="ECO:0000313" key="3">
    <source>
        <dbReference type="Proteomes" id="UP000298061"/>
    </source>
</evidence>
<feature type="region of interest" description="Disordered" evidence="1">
    <location>
        <begin position="93"/>
        <end position="171"/>
    </location>
</feature>
<evidence type="ECO:0000256" key="1">
    <source>
        <dbReference type="SAM" id="MobiDB-lite"/>
    </source>
</evidence>
<reference evidence="2 3" key="1">
    <citation type="submission" date="2019-02" db="EMBL/GenBank/DDBJ databases">
        <title>Genome sequencing of the rare red list fungi Hericium alpestre (H. flagellum).</title>
        <authorList>
            <person name="Buettner E."/>
            <person name="Kellner H."/>
        </authorList>
    </citation>
    <scope>NUCLEOTIDE SEQUENCE [LARGE SCALE GENOMIC DNA]</scope>
    <source>
        <strain evidence="2 3">DSM 108284</strain>
    </source>
</reference>
<sequence length="171" mass="18032">MDAGLDWPYITTLLPNQTIEVHNVDTQQLAQVVAAPPLPVDETTDPAVLLAAERRRLAVSAGGFLVPSRAQSEKLRLKKVRLLGRTAKPDARETVELPSFEAFGAEGEDGEGAKDGGIVGAEDGTVGAEDGGIDGTEEGAVQVEIDESEDDRASQEVQIPPPVEGYDTTSP</sequence>
<dbReference type="STRING" id="135208.A0A4Y9ZTE3"/>
<dbReference type="AlphaFoldDB" id="A0A4Y9ZTE3"/>
<dbReference type="OrthoDB" id="5325112at2759"/>
<dbReference type="EMBL" id="SFCI01000943">
    <property type="protein sequence ID" value="TFY77327.1"/>
    <property type="molecule type" value="Genomic_DNA"/>
</dbReference>
<proteinExistence type="predicted"/>
<gene>
    <name evidence="2" type="ORF">EWM64_g6682</name>
</gene>
<organism evidence="2 3">
    <name type="scientific">Hericium alpestre</name>
    <dbReference type="NCBI Taxonomy" id="135208"/>
    <lineage>
        <taxon>Eukaryota</taxon>
        <taxon>Fungi</taxon>
        <taxon>Dikarya</taxon>
        <taxon>Basidiomycota</taxon>
        <taxon>Agaricomycotina</taxon>
        <taxon>Agaricomycetes</taxon>
        <taxon>Russulales</taxon>
        <taxon>Hericiaceae</taxon>
        <taxon>Hericium</taxon>
    </lineage>
</organism>